<comment type="caution">
    <text evidence="1">The sequence shown here is derived from an EMBL/GenBank/DDBJ whole genome shotgun (WGS) entry which is preliminary data.</text>
</comment>
<evidence type="ECO:0000313" key="1">
    <source>
        <dbReference type="EMBL" id="RLK53434.1"/>
    </source>
</evidence>
<gene>
    <name evidence="1" type="ORF">BCL79_2740</name>
</gene>
<dbReference type="AlphaFoldDB" id="A0A498CBU4"/>
<accession>A0A498CBU4</accession>
<reference evidence="1 2" key="1">
    <citation type="submission" date="2018-10" db="EMBL/GenBank/DDBJ databases">
        <title>Comparative analysis of microorganisms from saline springs in Andes Mountain Range, Colombia.</title>
        <authorList>
            <person name="Rubin E."/>
        </authorList>
    </citation>
    <scope>NUCLEOTIDE SEQUENCE [LARGE SCALE GENOMIC DNA]</scope>
    <source>
        <strain evidence="1 2">USBA GBX 843</strain>
    </source>
</reference>
<protein>
    <submittedName>
        <fullName evidence="1">Uncharacterized protein</fullName>
    </submittedName>
</protein>
<evidence type="ECO:0000313" key="2">
    <source>
        <dbReference type="Proteomes" id="UP000274786"/>
    </source>
</evidence>
<name>A0A498CBU4_9GAMM</name>
<dbReference type="RefSeq" id="WP_121042004.1">
    <property type="nucleotide sequence ID" value="NZ_RCDC01000005.1"/>
</dbReference>
<sequence length="188" mass="21563">MRNNDPLTEQLRRWGHAQVNRFALSRADRSVHVLDKVRDHAPLTRERAARELVGRDGTDRRRFMAARSGVQEMSMLPMWAVSPIRSANDADHPHDNPEIAVDTGTPDDLRWVDRALATLSRHQVEKDGNFVLQGQLRELIVRTEFTVSASQAVKARMVEEQYGGKLTVWQYRRELQRALDWLGGRMAA</sequence>
<dbReference type="Proteomes" id="UP000274786">
    <property type="component" value="Unassembled WGS sequence"/>
</dbReference>
<dbReference type="EMBL" id="RCDC01000005">
    <property type="protein sequence ID" value="RLK53434.1"/>
    <property type="molecule type" value="Genomic_DNA"/>
</dbReference>
<proteinExistence type="predicted"/>
<organism evidence="1 2">
    <name type="scientific">Stenotrophomonas rhizophila</name>
    <dbReference type="NCBI Taxonomy" id="216778"/>
    <lineage>
        <taxon>Bacteria</taxon>
        <taxon>Pseudomonadati</taxon>
        <taxon>Pseudomonadota</taxon>
        <taxon>Gammaproteobacteria</taxon>
        <taxon>Lysobacterales</taxon>
        <taxon>Lysobacteraceae</taxon>
        <taxon>Stenotrophomonas</taxon>
    </lineage>
</organism>
<dbReference type="OrthoDB" id="6003024at2"/>